<keyword evidence="3 7" id="KW-0863">Zinc-finger</keyword>
<proteinExistence type="inferred from homology"/>
<dbReference type="GO" id="GO:0003677">
    <property type="term" value="F:DNA binding"/>
    <property type="evidence" value="ECO:0007669"/>
    <property type="project" value="UniProtKB-UniRule"/>
</dbReference>
<evidence type="ECO:0000313" key="9">
    <source>
        <dbReference type="EMBL" id="HIU23151.1"/>
    </source>
</evidence>
<dbReference type="Pfam" id="PF13662">
    <property type="entry name" value="Toprim_4"/>
    <property type="match status" value="1"/>
</dbReference>
<dbReference type="GO" id="GO:0006310">
    <property type="term" value="P:DNA recombination"/>
    <property type="evidence" value="ECO:0007669"/>
    <property type="project" value="UniProtKB-UniRule"/>
</dbReference>
<keyword evidence="4 7" id="KW-0862">Zinc</keyword>
<dbReference type="InterPro" id="IPR034137">
    <property type="entry name" value="TOPRIM_RecR"/>
</dbReference>
<accession>A0A9D1L405</accession>
<sequence length="200" mass="22460">MVKYPSSLQNLIECFKKLPGVGERTAERYALSFLSLDEDSINIFAQSMKDVHVKIRRCDKCNNYSEGELCEICKDQSRDQKTICVVEEPKSIISFERAGAFQGVYHVLDGLISPSDGINPDDINLSSLIKRIENDQIEEVIIAVRPCAEGEITAMYIAKKLESYQVKVTKIAYGIPLGADMGYMDPLTLEISLENRQKLS</sequence>
<evidence type="ECO:0000313" key="10">
    <source>
        <dbReference type="Proteomes" id="UP000824087"/>
    </source>
</evidence>
<dbReference type="GO" id="GO:0008270">
    <property type="term" value="F:zinc ion binding"/>
    <property type="evidence" value="ECO:0007669"/>
    <property type="project" value="UniProtKB-KW"/>
</dbReference>
<evidence type="ECO:0000256" key="2">
    <source>
        <dbReference type="ARBA" id="ARBA00022763"/>
    </source>
</evidence>
<reference evidence="9" key="2">
    <citation type="journal article" date="2021" name="PeerJ">
        <title>Extensive microbial diversity within the chicken gut microbiome revealed by metagenomics and culture.</title>
        <authorList>
            <person name="Gilroy R."/>
            <person name="Ravi A."/>
            <person name="Getino M."/>
            <person name="Pursley I."/>
            <person name="Horton D.L."/>
            <person name="Alikhan N.F."/>
            <person name="Baker D."/>
            <person name="Gharbi K."/>
            <person name="Hall N."/>
            <person name="Watson M."/>
            <person name="Adriaenssens E.M."/>
            <person name="Foster-Nyarko E."/>
            <person name="Jarju S."/>
            <person name="Secka A."/>
            <person name="Antonio M."/>
            <person name="Oren A."/>
            <person name="Chaudhuri R.R."/>
            <person name="La Ragione R."/>
            <person name="Hildebrand F."/>
            <person name="Pallen M.J."/>
        </authorList>
    </citation>
    <scope>NUCLEOTIDE SEQUENCE</scope>
    <source>
        <strain evidence="9">CHK197-8231</strain>
    </source>
</reference>
<feature type="zinc finger region" description="C4-type" evidence="7">
    <location>
        <begin position="58"/>
        <end position="73"/>
    </location>
</feature>
<dbReference type="Pfam" id="PF21175">
    <property type="entry name" value="RecR_C"/>
    <property type="match status" value="1"/>
</dbReference>
<dbReference type="Gene3D" id="1.10.8.420">
    <property type="entry name" value="RecR Domain 1"/>
    <property type="match status" value="1"/>
</dbReference>
<dbReference type="EMBL" id="DVML01000034">
    <property type="protein sequence ID" value="HIU23151.1"/>
    <property type="molecule type" value="Genomic_DNA"/>
</dbReference>
<dbReference type="CDD" id="cd01025">
    <property type="entry name" value="TOPRIM_recR"/>
    <property type="match status" value="1"/>
</dbReference>
<comment type="function">
    <text evidence="7">May play a role in DNA repair. It seems to be involved in an RecBC-independent recombinational process of DNA repair. It may act with RecF and RecO.</text>
</comment>
<organism evidence="9 10">
    <name type="scientific">Candidatus Fimihabitans intestinipullorum</name>
    <dbReference type="NCBI Taxonomy" id="2840820"/>
    <lineage>
        <taxon>Bacteria</taxon>
        <taxon>Bacillati</taxon>
        <taxon>Mycoplasmatota</taxon>
        <taxon>Mycoplasmatota incertae sedis</taxon>
        <taxon>Candidatus Fimihabitans</taxon>
    </lineage>
</organism>
<evidence type="ECO:0000256" key="6">
    <source>
        <dbReference type="ARBA" id="ARBA00023204"/>
    </source>
</evidence>
<dbReference type="PROSITE" id="PS50880">
    <property type="entry name" value="TOPRIM"/>
    <property type="match status" value="1"/>
</dbReference>
<dbReference type="InterPro" id="IPR006171">
    <property type="entry name" value="TOPRIM_dom"/>
</dbReference>
<reference evidence="9" key="1">
    <citation type="submission" date="2020-10" db="EMBL/GenBank/DDBJ databases">
        <authorList>
            <person name="Gilroy R."/>
        </authorList>
    </citation>
    <scope>NUCLEOTIDE SEQUENCE</scope>
    <source>
        <strain evidence="9">CHK197-8231</strain>
    </source>
</reference>
<dbReference type="PROSITE" id="PS01300">
    <property type="entry name" value="RECR"/>
    <property type="match status" value="1"/>
</dbReference>
<dbReference type="PANTHER" id="PTHR30446">
    <property type="entry name" value="RECOMBINATION PROTEIN RECR"/>
    <property type="match status" value="1"/>
</dbReference>
<dbReference type="InterPro" id="IPR015967">
    <property type="entry name" value="Rcmb_RecR_Znf"/>
</dbReference>
<protein>
    <recommendedName>
        <fullName evidence="7">Recombination protein RecR</fullName>
    </recommendedName>
</protein>
<gene>
    <name evidence="7 9" type="primary">recR</name>
    <name evidence="9" type="ORF">IAD49_06160</name>
</gene>
<evidence type="ECO:0000259" key="8">
    <source>
        <dbReference type="PROSITE" id="PS50880"/>
    </source>
</evidence>
<comment type="similarity">
    <text evidence="7">Belongs to the RecR family.</text>
</comment>
<dbReference type="Gene3D" id="3.40.1360.10">
    <property type="match status" value="1"/>
</dbReference>
<keyword evidence="6 7" id="KW-0234">DNA repair</keyword>
<dbReference type="InterPro" id="IPR000093">
    <property type="entry name" value="DNA_Rcmb_RecR"/>
</dbReference>
<dbReference type="Proteomes" id="UP000824087">
    <property type="component" value="Unassembled WGS sequence"/>
</dbReference>
<dbReference type="Pfam" id="PF21176">
    <property type="entry name" value="RecR_HhH"/>
    <property type="match status" value="1"/>
</dbReference>
<keyword evidence="1 7" id="KW-0479">Metal-binding</keyword>
<dbReference type="SMART" id="SM00493">
    <property type="entry name" value="TOPRIM"/>
    <property type="match status" value="1"/>
</dbReference>
<feature type="domain" description="Toprim" evidence="8">
    <location>
        <begin position="81"/>
        <end position="176"/>
    </location>
</feature>
<evidence type="ECO:0000256" key="3">
    <source>
        <dbReference type="ARBA" id="ARBA00022771"/>
    </source>
</evidence>
<dbReference type="NCBIfam" id="TIGR00615">
    <property type="entry name" value="recR"/>
    <property type="match status" value="1"/>
</dbReference>
<evidence type="ECO:0000256" key="1">
    <source>
        <dbReference type="ARBA" id="ARBA00022723"/>
    </source>
</evidence>
<dbReference type="Pfam" id="PF02132">
    <property type="entry name" value="RecR_ZnF"/>
    <property type="match status" value="1"/>
</dbReference>
<dbReference type="InterPro" id="IPR023627">
    <property type="entry name" value="Rcmb_RecR"/>
</dbReference>
<keyword evidence="2 7" id="KW-0227">DNA damage</keyword>
<evidence type="ECO:0000256" key="7">
    <source>
        <dbReference type="HAMAP-Rule" id="MF_00017"/>
    </source>
</evidence>
<dbReference type="PANTHER" id="PTHR30446:SF0">
    <property type="entry name" value="RECOMBINATION PROTEIN RECR"/>
    <property type="match status" value="1"/>
</dbReference>
<dbReference type="GO" id="GO:0006281">
    <property type="term" value="P:DNA repair"/>
    <property type="evidence" value="ECO:0007669"/>
    <property type="project" value="UniProtKB-UniRule"/>
</dbReference>
<dbReference type="AlphaFoldDB" id="A0A9D1L405"/>
<dbReference type="SUPFAM" id="SSF111304">
    <property type="entry name" value="Recombination protein RecR"/>
    <property type="match status" value="1"/>
</dbReference>
<evidence type="ECO:0000256" key="5">
    <source>
        <dbReference type="ARBA" id="ARBA00023172"/>
    </source>
</evidence>
<comment type="caution">
    <text evidence="9">The sequence shown here is derived from an EMBL/GenBank/DDBJ whole genome shotgun (WGS) entry which is preliminary data.</text>
</comment>
<dbReference type="HAMAP" id="MF_00017">
    <property type="entry name" value="RecR"/>
    <property type="match status" value="1"/>
</dbReference>
<evidence type="ECO:0000256" key="4">
    <source>
        <dbReference type="ARBA" id="ARBA00022833"/>
    </source>
</evidence>
<keyword evidence="5 7" id="KW-0233">DNA recombination</keyword>
<name>A0A9D1L405_9BACT</name>
<dbReference type="Gene3D" id="6.10.250.240">
    <property type="match status" value="1"/>
</dbReference>